<gene>
    <name evidence="1" type="ORF">RFI_20494</name>
</gene>
<dbReference type="EMBL" id="ASPP01017772">
    <property type="protein sequence ID" value="ETO16845.1"/>
    <property type="molecule type" value="Genomic_DNA"/>
</dbReference>
<evidence type="ECO:0000313" key="1">
    <source>
        <dbReference type="EMBL" id="ETO16845.1"/>
    </source>
</evidence>
<evidence type="ECO:0008006" key="3">
    <source>
        <dbReference type="Google" id="ProtNLM"/>
    </source>
</evidence>
<keyword evidence="2" id="KW-1185">Reference proteome</keyword>
<reference evidence="1 2" key="1">
    <citation type="journal article" date="2013" name="Curr. Biol.">
        <title>The Genome of the Foraminiferan Reticulomyxa filosa.</title>
        <authorList>
            <person name="Glockner G."/>
            <person name="Hulsmann N."/>
            <person name="Schleicher M."/>
            <person name="Noegel A.A."/>
            <person name="Eichinger L."/>
            <person name="Gallinger C."/>
            <person name="Pawlowski J."/>
            <person name="Sierra R."/>
            <person name="Euteneuer U."/>
            <person name="Pillet L."/>
            <person name="Moustafa A."/>
            <person name="Platzer M."/>
            <person name="Groth M."/>
            <person name="Szafranski K."/>
            <person name="Schliwa M."/>
        </authorList>
    </citation>
    <scope>NUCLEOTIDE SEQUENCE [LARGE SCALE GENOMIC DNA]</scope>
</reference>
<sequence length="146" mass="17106">MMKINQKNKQNYQMLLFKDNTGLSIEYDEDKNIFQFHKLPVCDYIELFPRYVYVCINGIILFFGGYCWNGDRFIVSKSIHKYSIRENTFENALSSPLILRVAILSEEDDSIHIIGGRDGEMTAVSTHIKTRLRVWDPLQLVMICLF</sequence>
<evidence type="ECO:0000313" key="2">
    <source>
        <dbReference type="Proteomes" id="UP000023152"/>
    </source>
</evidence>
<dbReference type="AlphaFoldDB" id="X6MUR8"/>
<dbReference type="SUPFAM" id="SSF117281">
    <property type="entry name" value="Kelch motif"/>
    <property type="match status" value="1"/>
</dbReference>
<accession>X6MUR8</accession>
<proteinExistence type="predicted"/>
<dbReference type="InterPro" id="IPR015915">
    <property type="entry name" value="Kelch-typ_b-propeller"/>
</dbReference>
<name>X6MUR8_RETFI</name>
<dbReference type="Proteomes" id="UP000023152">
    <property type="component" value="Unassembled WGS sequence"/>
</dbReference>
<comment type="caution">
    <text evidence="1">The sequence shown here is derived from an EMBL/GenBank/DDBJ whole genome shotgun (WGS) entry which is preliminary data.</text>
</comment>
<protein>
    <recommendedName>
        <fullName evidence="3">Kelch motif family protein</fullName>
    </recommendedName>
</protein>
<organism evidence="1 2">
    <name type="scientific">Reticulomyxa filosa</name>
    <dbReference type="NCBI Taxonomy" id="46433"/>
    <lineage>
        <taxon>Eukaryota</taxon>
        <taxon>Sar</taxon>
        <taxon>Rhizaria</taxon>
        <taxon>Retaria</taxon>
        <taxon>Foraminifera</taxon>
        <taxon>Monothalamids</taxon>
        <taxon>Reticulomyxidae</taxon>
        <taxon>Reticulomyxa</taxon>
    </lineage>
</organism>